<accession>A0A3Q3F2G8</accession>
<evidence type="ECO:0008006" key="3">
    <source>
        <dbReference type="Google" id="ProtNLM"/>
    </source>
</evidence>
<dbReference type="PANTHER" id="PTHR46013">
    <property type="entry name" value="VASCULAR CELL ADHESION MOLECULE 1"/>
    <property type="match status" value="1"/>
</dbReference>
<reference evidence="1" key="2">
    <citation type="submission" date="2025-09" db="UniProtKB">
        <authorList>
            <consortium name="Ensembl"/>
        </authorList>
    </citation>
    <scope>IDENTIFICATION</scope>
</reference>
<evidence type="ECO:0000313" key="1">
    <source>
        <dbReference type="Ensembl" id="ENSLBEP00000013819.1"/>
    </source>
</evidence>
<dbReference type="GeneTree" id="ENSGT01040000240669"/>
<proteinExistence type="predicted"/>
<dbReference type="Ensembl" id="ENSLBET00000014585.1">
    <property type="protein sequence ID" value="ENSLBEP00000013819.1"/>
    <property type="gene ID" value="ENSLBEG00000010690.1"/>
</dbReference>
<sequence length="335" mass="37539">MQNNNLQFLECPLEAAGHVQDLWDVTYSPEWICAPKGSTVEISCTFTYPEGINKEVNTLQETFWSTERHKYEVDVKEDSKYSGRVQNTCVGNNCTLRITDVRQTDMTVYKFILKTNISSDLQMKVSRHEAVLIFTCFIRCPGGTSFIWFKNGEEIKDETSSLISLIPVHTSLTFSLRSCCILFSSSLFPDLKVCFFLLRRAFRSLVIQGLLLGKQRTVRAGKAVFSQNLMYSVMQSVMLLMSSPCGSQSTSQSVDSKQSCSASLLSCVHLLTVLVVTGCLWTRGIYSGVSRTRLWSDLPRGGKGSGTVCFLNISIQKVQCFIFSSWTVNILMKSG</sequence>
<dbReference type="STRING" id="56723.ENSLBEP00000013819"/>
<evidence type="ECO:0000313" key="2">
    <source>
        <dbReference type="Proteomes" id="UP000261660"/>
    </source>
</evidence>
<dbReference type="Gene3D" id="2.60.40.10">
    <property type="entry name" value="Immunoglobulins"/>
    <property type="match status" value="1"/>
</dbReference>
<dbReference type="InterPro" id="IPR013783">
    <property type="entry name" value="Ig-like_fold"/>
</dbReference>
<dbReference type="SUPFAM" id="SSF48726">
    <property type="entry name" value="Immunoglobulin"/>
    <property type="match status" value="1"/>
</dbReference>
<protein>
    <recommendedName>
        <fullName evidence="3">Ig-like domain-containing protein</fullName>
    </recommendedName>
</protein>
<organism evidence="1 2">
    <name type="scientific">Labrus bergylta</name>
    <name type="common">ballan wrasse</name>
    <dbReference type="NCBI Taxonomy" id="56723"/>
    <lineage>
        <taxon>Eukaryota</taxon>
        <taxon>Metazoa</taxon>
        <taxon>Chordata</taxon>
        <taxon>Craniata</taxon>
        <taxon>Vertebrata</taxon>
        <taxon>Euteleostomi</taxon>
        <taxon>Actinopterygii</taxon>
        <taxon>Neopterygii</taxon>
        <taxon>Teleostei</taxon>
        <taxon>Neoteleostei</taxon>
        <taxon>Acanthomorphata</taxon>
        <taxon>Eupercaria</taxon>
        <taxon>Labriformes</taxon>
        <taxon>Labridae</taxon>
        <taxon>Labrus</taxon>
    </lineage>
</organism>
<dbReference type="AlphaFoldDB" id="A0A3Q3F2G8"/>
<dbReference type="InterPro" id="IPR036179">
    <property type="entry name" value="Ig-like_dom_sf"/>
</dbReference>
<keyword evidence="2" id="KW-1185">Reference proteome</keyword>
<name>A0A3Q3F2G8_9LABR</name>
<dbReference type="InParanoid" id="A0A3Q3F2G8"/>
<reference evidence="1" key="1">
    <citation type="submission" date="2025-08" db="UniProtKB">
        <authorList>
            <consortium name="Ensembl"/>
        </authorList>
    </citation>
    <scope>IDENTIFICATION</scope>
</reference>
<dbReference type="PANTHER" id="PTHR46013:SF4">
    <property type="entry name" value="B-CELL RECEPTOR CD22-RELATED"/>
    <property type="match status" value="1"/>
</dbReference>
<dbReference type="Proteomes" id="UP000261660">
    <property type="component" value="Unplaced"/>
</dbReference>